<feature type="region of interest" description="Disordered" evidence="1">
    <location>
        <begin position="179"/>
        <end position="265"/>
    </location>
</feature>
<dbReference type="PROSITE" id="PS51352">
    <property type="entry name" value="THIOREDOXIN_2"/>
    <property type="match status" value="2"/>
</dbReference>
<keyword evidence="2" id="KW-0812">Transmembrane</keyword>
<feature type="chain" id="PRO_5037298231" evidence="3">
    <location>
        <begin position="20"/>
        <end position="729"/>
    </location>
</feature>
<evidence type="ECO:0000256" key="3">
    <source>
        <dbReference type="SAM" id="SignalP"/>
    </source>
</evidence>
<dbReference type="PROSITE" id="PS00194">
    <property type="entry name" value="THIOREDOXIN_1"/>
    <property type="match status" value="1"/>
</dbReference>
<dbReference type="PANTHER" id="PTHR45815">
    <property type="entry name" value="PROTEIN DISULFIDE-ISOMERASE A6"/>
    <property type="match status" value="1"/>
</dbReference>
<reference evidence="6" key="1">
    <citation type="journal article" date="2022" name="Microb. Genom.">
        <title>A global pangenome for the wheat fungal pathogen Pyrenophora tritici-repentis and prediction of effector protein structural homology.</title>
        <authorList>
            <person name="Moolhuijzen P.M."/>
            <person name="See P.T."/>
            <person name="Shi G."/>
            <person name="Powell H.R."/>
            <person name="Cockram J."/>
            <person name="Jorgensen L.N."/>
            <person name="Benslimane H."/>
            <person name="Strelkov S.E."/>
            <person name="Turner J."/>
            <person name="Liu Z."/>
            <person name="Moffat C.S."/>
        </authorList>
    </citation>
    <scope>NUCLEOTIDE SEQUENCE [LARGE SCALE GENOMIC DNA]</scope>
</reference>
<dbReference type="GO" id="GO:0005788">
    <property type="term" value="C:endoplasmic reticulum lumen"/>
    <property type="evidence" value="ECO:0007669"/>
    <property type="project" value="TreeGrafter"/>
</dbReference>
<evidence type="ECO:0000313" key="6">
    <source>
        <dbReference type="Proteomes" id="UP000249757"/>
    </source>
</evidence>
<feature type="compositionally biased region" description="Basic and acidic residues" evidence="1">
    <location>
        <begin position="201"/>
        <end position="224"/>
    </location>
</feature>
<keyword evidence="2" id="KW-1133">Transmembrane helix</keyword>
<keyword evidence="6" id="KW-1185">Reference proteome</keyword>
<organism evidence="5 6">
    <name type="scientific">Pyrenophora tritici-repentis</name>
    <dbReference type="NCBI Taxonomy" id="45151"/>
    <lineage>
        <taxon>Eukaryota</taxon>
        <taxon>Fungi</taxon>
        <taxon>Dikarya</taxon>
        <taxon>Ascomycota</taxon>
        <taxon>Pezizomycotina</taxon>
        <taxon>Dothideomycetes</taxon>
        <taxon>Pleosporomycetidae</taxon>
        <taxon>Pleosporales</taxon>
        <taxon>Pleosporineae</taxon>
        <taxon>Pleosporaceae</taxon>
        <taxon>Pyrenophora</taxon>
    </lineage>
</organism>
<dbReference type="GO" id="GO:0034976">
    <property type="term" value="P:response to endoplasmic reticulum stress"/>
    <property type="evidence" value="ECO:0007669"/>
    <property type="project" value="TreeGrafter"/>
</dbReference>
<protein>
    <submittedName>
        <fullName evidence="5">Thioredoxin</fullName>
    </submittedName>
</protein>
<name>A0A922SYY9_9PLEO</name>
<keyword evidence="3" id="KW-0732">Signal</keyword>
<proteinExistence type="predicted"/>
<feature type="compositionally biased region" description="Low complexity" evidence="1">
    <location>
        <begin position="225"/>
        <end position="261"/>
    </location>
</feature>
<dbReference type="EMBL" id="NRDI02000007">
    <property type="protein sequence ID" value="KAI1514585.1"/>
    <property type="molecule type" value="Genomic_DNA"/>
</dbReference>
<feature type="domain" description="Thioredoxin" evidence="4">
    <location>
        <begin position="42"/>
        <end position="175"/>
    </location>
</feature>
<dbReference type="PANTHER" id="PTHR45815:SF6">
    <property type="entry name" value="YALI0E02420P"/>
    <property type="match status" value="1"/>
</dbReference>
<dbReference type="Proteomes" id="UP000249757">
    <property type="component" value="Unassembled WGS sequence"/>
</dbReference>
<feature type="domain" description="Thioredoxin" evidence="4">
    <location>
        <begin position="247"/>
        <end position="372"/>
    </location>
</feature>
<dbReference type="Gene3D" id="3.40.30.10">
    <property type="entry name" value="Glutaredoxin"/>
    <property type="match status" value="2"/>
</dbReference>
<keyword evidence="2" id="KW-0472">Membrane</keyword>
<gene>
    <name evidence="5" type="ORF">Ptr86124_005908</name>
</gene>
<evidence type="ECO:0000259" key="4">
    <source>
        <dbReference type="PROSITE" id="PS51352"/>
    </source>
</evidence>
<dbReference type="InterPro" id="IPR036249">
    <property type="entry name" value="Thioredoxin-like_sf"/>
</dbReference>
<dbReference type="SUPFAM" id="SSF52833">
    <property type="entry name" value="Thioredoxin-like"/>
    <property type="match status" value="3"/>
</dbReference>
<dbReference type="InterPro" id="IPR013766">
    <property type="entry name" value="Thioredoxin_domain"/>
</dbReference>
<feature type="transmembrane region" description="Helical" evidence="2">
    <location>
        <begin position="673"/>
        <end position="690"/>
    </location>
</feature>
<comment type="caution">
    <text evidence="5">The sequence shown here is derived from an EMBL/GenBank/DDBJ whole genome shotgun (WGS) entry which is preliminary data.</text>
</comment>
<dbReference type="AlphaFoldDB" id="A0A922SYY9"/>
<evidence type="ECO:0000313" key="5">
    <source>
        <dbReference type="EMBL" id="KAI1514585.1"/>
    </source>
</evidence>
<dbReference type="Pfam" id="PF00085">
    <property type="entry name" value="Thioredoxin"/>
    <property type="match status" value="2"/>
</dbReference>
<feature type="signal peptide" evidence="3">
    <location>
        <begin position="1"/>
        <end position="19"/>
    </location>
</feature>
<sequence length="729" mass="82016">MRSLLYSLLSLATVASTFAAETPSAKPTAKSDGWDDSVPETTFNGEKVPPMIELTPETFDKEVSKGNWIVEFFSPYCGHCKKFKPTYQTAYEFYYTSTPFLSKDEPEGDSLNSFTRYYDFKFAKVDCVAYADLCKRQDIQNFPSLIYYQDGKNKEKQTGAKELKALSKWIEKLLETLRPGTRKEGGPKLPKVGASSVETGPESKEAVEEEKKEKAEEKKTEEANKVASAGASASASKSASPASSSTPTKAATAPAKVKPSSNANPSGLVEVLTVEKFDKLVTTTLDPWFVKFYAPWCHHCQALAPTWANLARQMKGKLNIGEVNCDVEKKLCKDAKVRGYPTMLFFQGGERIEYGGLRGLGDLLDYAEKASAIGAGVPDVNAQEFKKMEETEEVIFVYFYDHATTSEDFQALERLPLSLVGHAKLVKTNDKAMFERFKISTWPRLMVSRDGKPTYYPPMTPFEMRDVKKVLTWMKTVWLPIVPEMTSSNAREIMDGKMVVLGILNRERSDEFILSKRELKSAALEWIDKQETTYQLERQELRDAKQLRIEEAEDKDDERALRNAKTIRINMDEIPRTQVAFAWVDGIFWERWIRTTYGIDVKDGESVIINDEDNRRYWDKTVSGEPIRLSRAAILETIKMVTANPPKITPKSTTGRFMGTFLSIRHFINGHPFISLGLFVGFFTAMTLFGKSRRRRQFGSTGSYFQLGEKDGLLGGMGNGGFAGGAKHD</sequence>
<dbReference type="CDD" id="cd02961">
    <property type="entry name" value="PDI_a_family"/>
    <property type="match status" value="2"/>
</dbReference>
<dbReference type="GO" id="GO:0015035">
    <property type="term" value="F:protein-disulfide reductase activity"/>
    <property type="evidence" value="ECO:0007669"/>
    <property type="project" value="TreeGrafter"/>
</dbReference>
<evidence type="ECO:0000256" key="2">
    <source>
        <dbReference type="SAM" id="Phobius"/>
    </source>
</evidence>
<dbReference type="InterPro" id="IPR017937">
    <property type="entry name" value="Thioredoxin_CS"/>
</dbReference>
<evidence type="ECO:0000256" key="1">
    <source>
        <dbReference type="SAM" id="MobiDB-lite"/>
    </source>
</evidence>
<accession>A0A922SYY9</accession>